<feature type="compositionally biased region" description="Low complexity" evidence="4">
    <location>
        <begin position="242"/>
        <end position="259"/>
    </location>
</feature>
<organism evidence="7 8">
    <name type="scientific">Aspergillus keveii</name>
    <dbReference type="NCBI Taxonomy" id="714993"/>
    <lineage>
        <taxon>Eukaryota</taxon>
        <taxon>Fungi</taxon>
        <taxon>Dikarya</taxon>
        <taxon>Ascomycota</taxon>
        <taxon>Pezizomycotina</taxon>
        <taxon>Eurotiomycetes</taxon>
        <taxon>Eurotiomycetidae</taxon>
        <taxon>Eurotiales</taxon>
        <taxon>Aspergillaceae</taxon>
        <taxon>Aspergillus</taxon>
        <taxon>Aspergillus subgen. Nidulantes</taxon>
    </lineage>
</organism>
<dbReference type="SMART" id="SM00257">
    <property type="entry name" value="LysM"/>
    <property type="match status" value="2"/>
</dbReference>
<dbReference type="PROSITE" id="PS51782">
    <property type="entry name" value="LYSM"/>
    <property type="match status" value="2"/>
</dbReference>
<dbReference type="Proteomes" id="UP001610563">
    <property type="component" value="Unassembled WGS sequence"/>
</dbReference>
<comment type="caution">
    <text evidence="7">The sequence shown here is derived from an EMBL/GenBank/DDBJ whole genome shotgun (WGS) entry which is preliminary data.</text>
</comment>
<dbReference type="InterPro" id="IPR052210">
    <property type="entry name" value="LysM1-like"/>
</dbReference>
<dbReference type="Gene3D" id="3.10.350.10">
    <property type="entry name" value="LysM domain"/>
    <property type="match status" value="3"/>
</dbReference>
<feature type="chain" id="PRO_5046617813" description="LysM domain-containing protein" evidence="5">
    <location>
        <begin position="20"/>
        <end position="321"/>
    </location>
</feature>
<feature type="domain" description="LysM" evidence="6">
    <location>
        <begin position="112"/>
        <end position="158"/>
    </location>
</feature>
<evidence type="ECO:0000256" key="2">
    <source>
        <dbReference type="ARBA" id="ARBA00022729"/>
    </source>
</evidence>
<accession>A0ABR4FTF9</accession>
<dbReference type="InterPro" id="IPR018392">
    <property type="entry name" value="LysM"/>
</dbReference>
<proteinExistence type="predicted"/>
<keyword evidence="1" id="KW-0147">Chitin-binding</keyword>
<sequence length="321" mass="34025">MHLIHLLVAGLVPWLGFFALSHRAVNCLFATTPGNGTTCESLHELNPGITCPNLYPSGLSCVIGTVIDDPTGTTLTTTTSTATSTRTTTTSNHNRSHRPTPTMPGIADHCDGFYKISSGYQCSSIAQKHGVTIAQLRSWNSEINAECSNLWRDYYICVHVPGVATSTSTTITTTTTAPGTGPTPQQSGIISRCNKYHLVESGDGCASIASTYGISLANFYNWNPAVGSSCGSLWLGLPSQSTTTTTTTTKTTTTATTTTEPGPSATQSGLVKTCTSFYKAAAGDTCDQKYSITTAQFNRWNLMVGSSCTSLWESYFVCIGV</sequence>
<dbReference type="EMBL" id="JBFTWV010000121">
    <property type="protein sequence ID" value="KAL2786297.1"/>
    <property type="molecule type" value="Genomic_DNA"/>
</dbReference>
<name>A0ABR4FTF9_9EURO</name>
<evidence type="ECO:0000313" key="8">
    <source>
        <dbReference type="Proteomes" id="UP001610563"/>
    </source>
</evidence>
<keyword evidence="8" id="KW-1185">Reference proteome</keyword>
<protein>
    <recommendedName>
        <fullName evidence="6">LysM domain-containing protein</fullName>
    </recommendedName>
</protein>
<evidence type="ECO:0000313" key="7">
    <source>
        <dbReference type="EMBL" id="KAL2786297.1"/>
    </source>
</evidence>
<evidence type="ECO:0000256" key="5">
    <source>
        <dbReference type="SAM" id="SignalP"/>
    </source>
</evidence>
<feature type="domain" description="LysM" evidence="6">
    <location>
        <begin position="195"/>
        <end position="241"/>
    </location>
</feature>
<feature type="signal peptide" evidence="5">
    <location>
        <begin position="1"/>
        <end position="19"/>
    </location>
</feature>
<evidence type="ECO:0000256" key="1">
    <source>
        <dbReference type="ARBA" id="ARBA00022669"/>
    </source>
</evidence>
<evidence type="ECO:0000256" key="4">
    <source>
        <dbReference type="SAM" id="MobiDB-lite"/>
    </source>
</evidence>
<keyword evidence="2 5" id="KW-0732">Signal</keyword>
<dbReference type="PANTHER" id="PTHR34997:SF2">
    <property type="entry name" value="LYSM DOMAIN-CONTAINING PROTEIN-RELATED"/>
    <property type="match status" value="1"/>
</dbReference>
<feature type="compositionally biased region" description="Low complexity" evidence="4">
    <location>
        <begin position="74"/>
        <end position="91"/>
    </location>
</feature>
<gene>
    <name evidence="7" type="ORF">BJX66DRAFT_346926</name>
</gene>
<feature type="region of interest" description="Disordered" evidence="4">
    <location>
        <begin position="241"/>
        <end position="264"/>
    </location>
</feature>
<dbReference type="SUPFAM" id="SSF54106">
    <property type="entry name" value="LysM domain"/>
    <property type="match status" value="2"/>
</dbReference>
<keyword evidence="3" id="KW-0843">Virulence</keyword>
<dbReference type="InterPro" id="IPR036779">
    <property type="entry name" value="LysM_dom_sf"/>
</dbReference>
<feature type="region of interest" description="Disordered" evidence="4">
    <location>
        <begin position="74"/>
        <end position="102"/>
    </location>
</feature>
<dbReference type="PANTHER" id="PTHR34997">
    <property type="entry name" value="AM15"/>
    <property type="match status" value="1"/>
</dbReference>
<evidence type="ECO:0000256" key="3">
    <source>
        <dbReference type="ARBA" id="ARBA00023026"/>
    </source>
</evidence>
<reference evidence="7 8" key="1">
    <citation type="submission" date="2024-07" db="EMBL/GenBank/DDBJ databases">
        <title>Section-level genome sequencing and comparative genomics of Aspergillus sections Usti and Cavernicolus.</title>
        <authorList>
            <consortium name="Lawrence Berkeley National Laboratory"/>
            <person name="Nybo J.L."/>
            <person name="Vesth T.C."/>
            <person name="Theobald S."/>
            <person name="Frisvad J.C."/>
            <person name="Larsen T.O."/>
            <person name="Kjaerboelling I."/>
            <person name="Rothschild-Mancinelli K."/>
            <person name="Lyhne E.K."/>
            <person name="Kogle M.E."/>
            <person name="Barry K."/>
            <person name="Clum A."/>
            <person name="Na H."/>
            <person name="Ledsgaard L."/>
            <person name="Lin J."/>
            <person name="Lipzen A."/>
            <person name="Kuo A."/>
            <person name="Riley R."/>
            <person name="Mondo S."/>
            <person name="Labutti K."/>
            <person name="Haridas S."/>
            <person name="Pangalinan J."/>
            <person name="Salamov A.A."/>
            <person name="Simmons B.A."/>
            <person name="Magnuson J.K."/>
            <person name="Chen J."/>
            <person name="Drula E."/>
            <person name="Henrissat B."/>
            <person name="Wiebenga A."/>
            <person name="Lubbers R.J."/>
            <person name="Gomes A.C."/>
            <person name="Makela M.R."/>
            <person name="Stajich J."/>
            <person name="Grigoriev I.V."/>
            <person name="Mortensen U.H."/>
            <person name="De Vries R.P."/>
            <person name="Baker S.E."/>
            <person name="Andersen M.R."/>
        </authorList>
    </citation>
    <scope>NUCLEOTIDE SEQUENCE [LARGE SCALE GENOMIC DNA]</scope>
    <source>
        <strain evidence="7 8">CBS 209.92</strain>
    </source>
</reference>
<evidence type="ECO:0000259" key="6">
    <source>
        <dbReference type="PROSITE" id="PS51782"/>
    </source>
</evidence>
<dbReference type="CDD" id="cd00118">
    <property type="entry name" value="LysM"/>
    <property type="match status" value="3"/>
</dbReference>
<dbReference type="Pfam" id="PF01476">
    <property type="entry name" value="LysM"/>
    <property type="match status" value="2"/>
</dbReference>